<dbReference type="SUPFAM" id="SSF103473">
    <property type="entry name" value="MFS general substrate transporter"/>
    <property type="match status" value="1"/>
</dbReference>
<accession>A0ABV3LEK9</accession>
<name>A0ABV3LEK9_9MICO</name>
<keyword evidence="3 5" id="KW-1133">Transmembrane helix</keyword>
<feature type="transmembrane region" description="Helical" evidence="5">
    <location>
        <begin position="231"/>
        <end position="253"/>
    </location>
</feature>
<proteinExistence type="predicted"/>
<keyword evidence="8" id="KW-1185">Reference proteome</keyword>
<dbReference type="RefSeq" id="WP_366232574.1">
    <property type="nucleotide sequence ID" value="NZ_JBFBMH010000004.1"/>
</dbReference>
<feature type="transmembrane region" description="Helical" evidence="5">
    <location>
        <begin position="265"/>
        <end position="285"/>
    </location>
</feature>
<evidence type="ECO:0000256" key="3">
    <source>
        <dbReference type="ARBA" id="ARBA00022989"/>
    </source>
</evidence>
<dbReference type="InterPro" id="IPR052524">
    <property type="entry name" value="MFS_Cyanate_Porter"/>
</dbReference>
<evidence type="ECO:0000259" key="6">
    <source>
        <dbReference type="PROSITE" id="PS50850"/>
    </source>
</evidence>
<keyword evidence="2 5" id="KW-0812">Transmembrane</keyword>
<evidence type="ECO:0000256" key="2">
    <source>
        <dbReference type="ARBA" id="ARBA00022692"/>
    </source>
</evidence>
<feature type="transmembrane region" description="Helical" evidence="5">
    <location>
        <begin position="43"/>
        <end position="68"/>
    </location>
</feature>
<comment type="subcellular location">
    <subcellularLocation>
        <location evidence="1">Cell membrane</location>
        <topology evidence="1">Multi-pass membrane protein</topology>
    </subcellularLocation>
</comment>
<protein>
    <submittedName>
        <fullName evidence="7">MFS transporter</fullName>
    </submittedName>
</protein>
<dbReference type="InterPro" id="IPR011701">
    <property type="entry name" value="MFS"/>
</dbReference>
<feature type="transmembrane region" description="Helical" evidence="5">
    <location>
        <begin position="389"/>
        <end position="410"/>
    </location>
</feature>
<feature type="transmembrane region" description="Helical" evidence="5">
    <location>
        <begin position="99"/>
        <end position="121"/>
    </location>
</feature>
<dbReference type="Pfam" id="PF07690">
    <property type="entry name" value="MFS_1"/>
    <property type="match status" value="1"/>
</dbReference>
<evidence type="ECO:0000256" key="1">
    <source>
        <dbReference type="ARBA" id="ARBA00004651"/>
    </source>
</evidence>
<dbReference type="Proteomes" id="UP001553715">
    <property type="component" value="Unassembled WGS sequence"/>
</dbReference>
<feature type="transmembrane region" description="Helical" evidence="5">
    <location>
        <begin position="161"/>
        <end position="184"/>
    </location>
</feature>
<feature type="transmembrane region" description="Helical" evidence="5">
    <location>
        <begin position="357"/>
        <end position="377"/>
    </location>
</feature>
<dbReference type="EMBL" id="JBFBMH010000004">
    <property type="protein sequence ID" value="MEW1974355.1"/>
    <property type="molecule type" value="Genomic_DNA"/>
</dbReference>
<dbReference type="InterPro" id="IPR020846">
    <property type="entry name" value="MFS_dom"/>
</dbReference>
<dbReference type="InterPro" id="IPR036259">
    <property type="entry name" value="MFS_trans_sf"/>
</dbReference>
<sequence>MSRRSIPWLVVAGVLVAALSLRAPIIAVTPVLPDIVRDLGIGAASAGLLTTAPVIMFAAITPVAALLIRRAGAELALLLSLSGVLFGTFVRTLPGYGSMLAGMFIIGAAITIGNVVVPVIIRRDLPPERTAVATAAYSATLNVGSLVTALGTVPLAELMGWPLALLVWSSVTVVSLALWIVHIVRSKSWRSAERASGEAGKRESGDTGENITGPLPVIVDNRVAAIVRRPIVWMLFAAFGMQSAIYYGMSTWLPTMLIDTTGTDAATAGALASLFQGVAIVGALLAPVLLKYLGAVPAGVLMGACFGTMVIGMLFAPELAAVWASFGAIAHSSGFVLIFTAMVRVSRSDAEAATMSALVQGGGYVLAALGAPLLGALNEISGGWQVPMLAVIAATAVYSTALVSAMFVALRRG</sequence>
<evidence type="ECO:0000256" key="5">
    <source>
        <dbReference type="SAM" id="Phobius"/>
    </source>
</evidence>
<keyword evidence="4 5" id="KW-0472">Membrane</keyword>
<evidence type="ECO:0000256" key="4">
    <source>
        <dbReference type="ARBA" id="ARBA00023136"/>
    </source>
</evidence>
<feature type="domain" description="Major facilitator superfamily (MFS) profile" evidence="6">
    <location>
        <begin position="6"/>
        <end position="412"/>
    </location>
</feature>
<feature type="transmembrane region" description="Helical" evidence="5">
    <location>
        <begin position="292"/>
        <end position="316"/>
    </location>
</feature>
<dbReference type="PROSITE" id="PS50850">
    <property type="entry name" value="MFS"/>
    <property type="match status" value="1"/>
</dbReference>
<dbReference type="PANTHER" id="PTHR23523:SF2">
    <property type="entry name" value="2-NITROIMIDAZOLE TRANSPORTER"/>
    <property type="match status" value="1"/>
</dbReference>
<comment type="caution">
    <text evidence="7">The sequence shown here is derived from an EMBL/GenBank/DDBJ whole genome shotgun (WGS) entry which is preliminary data.</text>
</comment>
<feature type="transmembrane region" description="Helical" evidence="5">
    <location>
        <begin position="75"/>
        <end position="93"/>
    </location>
</feature>
<organism evidence="7 8">
    <name type="scientific">Microbacterium profundi</name>
    <dbReference type="NCBI Taxonomy" id="450380"/>
    <lineage>
        <taxon>Bacteria</taxon>
        <taxon>Bacillati</taxon>
        <taxon>Actinomycetota</taxon>
        <taxon>Actinomycetes</taxon>
        <taxon>Micrococcales</taxon>
        <taxon>Microbacteriaceae</taxon>
        <taxon>Microbacterium</taxon>
    </lineage>
</organism>
<feature type="transmembrane region" description="Helical" evidence="5">
    <location>
        <begin position="322"/>
        <end position="345"/>
    </location>
</feature>
<dbReference type="PANTHER" id="PTHR23523">
    <property type="match status" value="1"/>
</dbReference>
<feature type="transmembrane region" description="Helical" evidence="5">
    <location>
        <begin position="133"/>
        <end position="155"/>
    </location>
</feature>
<gene>
    <name evidence="7" type="ORF">AB0301_04630</name>
</gene>
<evidence type="ECO:0000313" key="8">
    <source>
        <dbReference type="Proteomes" id="UP001553715"/>
    </source>
</evidence>
<reference evidence="7 8" key="1">
    <citation type="submission" date="2024-06" db="EMBL/GenBank/DDBJ databases">
        <title>The Natural Products Discovery Center: Release of the First 8490 Sequenced Strains for Exploring Actinobacteria Biosynthetic Diversity.</title>
        <authorList>
            <person name="Kalkreuter E."/>
            <person name="Kautsar S.A."/>
            <person name="Yang D."/>
            <person name="Bader C.D."/>
            <person name="Teijaro C.N."/>
            <person name="Fluegel L."/>
            <person name="Davis C.M."/>
            <person name="Simpson J.R."/>
            <person name="Lauterbach L."/>
            <person name="Steele A.D."/>
            <person name="Gui C."/>
            <person name="Meng S."/>
            <person name="Li G."/>
            <person name="Viehrig K."/>
            <person name="Ye F."/>
            <person name="Su P."/>
            <person name="Kiefer A.F."/>
            <person name="Nichols A."/>
            <person name="Cepeda A.J."/>
            <person name="Yan W."/>
            <person name="Fan B."/>
            <person name="Jiang Y."/>
            <person name="Adhikari A."/>
            <person name="Zheng C.-J."/>
            <person name="Schuster L."/>
            <person name="Cowan T.M."/>
            <person name="Smanski M.J."/>
            <person name="Chevrette M.G."/>
            <person name="De Carvalho L.P.S."/>
            <person name="Shen B."/>
        </authorList>
    </citation>
    <scope>NUCLEOTIDE SEQUENCE [LARGE SCALE GENOMIC DNA]</scope>
    <source>
        <strain evidence="7 8">NPDC077434</strain>
    </source>
</reference>
<evidence type="ECO:0000313" key="7">
    <source>
        <dbReference type="EMBL" id="MEW1974355.1"/>
    </source>
</evidence>
<dbReference type="Gene3D" id="1.20.1250.20">
    <property type="entry name" value="MFS general substrate transporter like domains"/>
    <property type="match status" value="2"/>
</dbReference>